<dbReference type="InterPro" id="IPR036812">
    <property type="entry name" value="NAD(P)_OxRdtase_dom_sf"/>
</dbReference>
<dbReference type="Proteomes" id="UP000008456">
    <property type="component" value="Chromosome"/>
</dbReference>
<dbReference type="PRINTS" id="PR00069">
    <property type="entry name" value="ALDKETRDTASE"/>
</dbReference>
<evidence type="ECO:0000313" key="3">
    <source>
        <dbReference type="Proteomes" id="UP000008456"/>
    </source>
</evidence>
<dbReference type="KEGG" id="mps:MPTP_0344"/>
<dbReference type="GO" id="GO:0016491">
    <property type="term" value="F:oxidoreductase activity"/>
    <property type="evidence" value="ECO:0007669"/>
    <property type="project" value="UniProtKB-KW"/>
</dbReference>
<dbReference type="EC" id="1.1.1.-" evidence="2"/>
<dbReference type="CDD" id="cd19071">
    <property type="entry name" value="AKR_AKR1-5-like"/>
    <property type="match status" value="1"/>
</dbReference>
<keyword evidence="2" id="KW-0560">Oxidoreductase</keyword>
<evidence type="ECO:0000259" key="1">
    <source>
        <dbReference type="Pfam" id="PF00248"/>
    </source>
</evidence>
<accession>F3Y8K0</accession>
<dbReference type="PANTHER" id="PTHR43827:SF13">
    <property type="entry name" value="ALDO_KETO REDUCTASE FAMILY PROTEIN"/>
    <property type="match status" value="1"/>
</dbReference>
<gene>
    <name evidence="2" type="ordered locus">MPTP_0344</name>
</gene>
<feature type="domain" description="NADP-dependent oxidoreductase" evidence="1">
    <location>
        <begin position="7"/>
        <end position="197"/>
    </location>
</feature>
<dbReference type="Pfam" id="PF00248">
    <property type="entry name" value="Aldo_ket_red"/>
    <property type="match status" value="1"/>
</dbReference>
<dbReference type="InterPro" id="IPR023210">
    <property type="entry name" value="NADP_OxRdtase_dom"/>
</dbReference>
<dbReference type="STRING" id="940190.MPTP_0344"/>
<dbReference type="EMBL" id="AP012200">
    <property type="protein sequence ID" value="BAK20828.1"/>
    <property type="molecule type" value="Genomic_DNA"/>
</dbReference>
<dbReference type="HOGENOM" id="CLU_023205_12_2_9"/>
<keyword evidence="3" id="KW-1185">Reference proteome</keyword>
<name>F3Y8K0_MELPT</name>
<sequence>MTTKLAAEIKNYQEAISAIDQSLKNLNLDYIDMMIIHSPKPWEEFQGKNHYFEGNLEAWHALEKAYQDGKLQTIGVSNFEIVDLENILKNGHIKPMVNQILVHIGHTPMELIEFSQKNHILVEAYSPIAHGEMIHDKTILAIADKYNVTIPQLAVRYCLQLGLLPLPKTENIEHMKNNKNVDFVISNDDMMKLKKIDHFD</sequence>
<dbReference type="PANTHER" id="PTHR43827">
    <property type="entry name" value="2,5-DIKETO-D-GLUCONIC ACID REDUCTASE"/>
    <property type="match status" value="1"/>
</dbReference>
<protein>
    <submittedName>
        <fullName evidence="2">2,5-diketo-D-gluconic acid reductase</fullName>
        <ecNumber evidence="2">1.1.1.-</ecNumber>
    </submittedName>
</protein>
<organism evidence="2 3">
    <name type="scientific">Melissococcus plutonius (strain ATCC 35311 / DSM 29964 / CIP 104052 / LMG 20360 / NCIMB 702443)</name>
    <dbReference type="NCBI Taxonomy" id="940190"/>
    <lineage>
        <taxon>Bacteria</taxon>
        <taxon>Bacillati</taxon>
        <taxon>Bacillota</taxon>
        <taxon>Bacilli</taxon>
        <taxon>Lactobacillales</taxon>
        <taxon>Enterococcaceae</taxon>
        <taxon>Melissococcus</taxon>
    </lineage>
</organism>
<dbReference type="SUPFAM" id="SSF51430">
    <property type="entry name" value="NAD(P)-linked oxidoreductase"/>
    <property type="match status" value="1"/>
</dbReference>
<evidence type="ECO:0000313" key="2">
    <source>
        <dbReference type="EMBL" id="BAK20828.1"/>
    </source>
</evidence>
<reference key="2">
    <citation type="submission" date="2011-04" db="EMBL/GenBank/DDBJ databases">
        <title>Whole genome sequence of Melissococcus plutonius ATCC 35311.</title>
        <authorList>
            <person name="Okumura K."/>
            <person name="Arai R."/>
            <person name="Osaki M."/>
            <person name="Okura M."/>
            <person name="Kirikae T."/>
            <person name="Takamatsu D."/>
            <person name="Akiyama T."/>
        </authorList>
    </citation>
    <scope>NUCLEOTIDE SEQUENCE</scope>
    <source>
        <strain>ATCC 35311</strain>
    </source>
</reference>
<proteinExistence type="predicted"/>
<dbReference type="InterPro" id="IPR020471">
    <property type="entry name" value="AKR"/>
</dbReference>
<reference evidence="2 3" key="1">
    <citation type="journal article" date="2011" name="J. Bacteriol.">
        <title>Complete genome sequence of Melissococcus plutonius ATCC 35311.</title>
        <authorList>
            <person name="Okumura K."/>
            <person name="Arai R."/>
            <person name="Okura M."/>
            <person name="Kirikae T."/>
            <person name="Takamatsu D."/>
            <person name="Osaki M."/>
            <person name="Miyoshi-Akiyama T."/>
        </authorList>
    </citation>
    <scope>NUCLEOTIDE SEQUENCE [LARGE SCALE GENOMIC DNA]</scope>
    <source>
        <strain evidence="3">ATCC 35311 / CIP 104052 / LMG 20360 / NCIMB 702443</strain>
    </source>
</reference>
<dbReference type="AlphaFoldDB" id="F3Y8K0"/>
<dbReference type="Gene3D" id="3.20.20.100">
    <property type="entry name" value="NADP-dependent oxidoreductase domain"/>
    <property type="match status" value="1"/>
</dbReference>